<dbReference type="GO" id="GO:0008253">
    <property type="term" value="F:5'-nucleotidase activity"/>
    <property type="evidence" value="ECO:0007669"/>
    <property type="project" value="TreeGrafter"/>
</dbReference>
<sequence>MLKKAQESAGADLAITNGGGIRGSIEKGDITLGDILTVMPFGNTLYVADLKGSQIKKALEQGLSGIEEGGGAFPHVAGIEYTFTLSKPAGSRLIDVKLKDQNGKLTDIDDKKTYRVATNAFVGTGGDGYSVFTEASHGEDLGYVDYEIFKEQIEQADGRHISPVIDHRVKKCSFRVRKEKAPMTFKMMRNSKRMCSIQTKHCSI</sequence>
<proteinExistence type="predicted"/>
<gene>
    <name evidence="2" type="ORF">BsIDN1_14620</name>
</gene>
<evidence type="ECO:0000313" key="2">
    <source>
        <dbReference type="EMBL" id="BBP87844.1"/>
    </source>
</evidence>
<protein>
    <recommendedName>
        <fullName evidence="1">5'-Nucleotidase C-terminal domain-containing protein</fullName>
    </recommendedName>
</protein>
<dbReference type="Proteomes" id="UP000464658">
    <property type="component" value="Chromosome"/>
</dbReference>
<dbReference type="Pfam" id="PF02872">
    <property type="entry name" value="5_nucleotid_C"/>
    <property type="match status" value="1"/>
</dbReference>
<dbReference type="GO" id="GO:0030288">
    <property type="term" value="C:outer membrane-bounded periplasmic space"/>
    <property type="evidence" value="ECO:0007669"/>
    <property type="project" value="TreeGrafter"/>
</dbReference>
<dbReference type="InterPro" id="IPR008334">
    <property type="entry name" value="5'-Nucleotdase_C"/>
</dbReference>
<dbReference type="PANTHER" id="PTHR11575">
    <property type="entry name" value="5'-NUCLEOTIDASE-RELATED"/>
    <property type="match status" value="1"/>
</dbReference>
<dbReference type="PRINTS" id="PR01607">
    <property type="entry name" value="APYRASEFAMLY"/>
</dbReference>
<reference evidence="2 3" key="1">
    <citation type="submission" date="2019-12" db="EMBL/GenBank/DDBJ databases">
        <title>Full genome sequence of a Bacillus safensis strain isolated from commercially available natto in Indonesia.</title>
        <authorList>
            <person name="Yoshida M."/>
            <person name="Uomi M."/>
            <person name="Waturangi D."/>
            <person name="Ekaputri J.J."/>
            <person name="Setiamarga D.H.E."/>
        </authorList>
    </citation>
    <scope>NUCLEOTIDE SEQUENCE [LARGE SCALE GENOMIC DNA]</scope>
    <source>
        <strain evidence="2 3">IDN1</strain>
    </source>
</reference>
<organism evidence="2 3">
    <name type="scientific">Bacillus safensis</name>
    <dbReference type="NCBI Taxonomy" id="561879"/>
    <lineage>
        <taxon>Bacteria</taxon>
        <taxon>Bacillati</taxon>
        <taxon>Bacillota</taxon>
        <taxon>Bacilli</taxon>
        <taxon>Bacillales</taxon>
        <taxon>Bacillaceae</taxon>
        <taxon>Bacillus</taxon>
    </lineage>
</organism>
<dbReference type="GO" id="GO:0009166">
    <property type="term" value="P:nucleotide catabolic process"/>
    <property type="evidence" value="ECO:0007669"/>
    <property type="project" value="InterPro"/>
</dbReference>
<feature type="domain" description="5'-Nucleotidase C-terminal" evidence="1">
    <location>
        <begin position="6"/>
        <end position="134"/>
    </location>
</feature>
<dbReference type="InterPro" id="IPR036907">
    <property type="entry name" value="5'-Nucleotdase_C_sf"/>
</dbReference>
<accession>A0A5S9M6P8</accession>
<dbReference type="InterPro" id="IPR006179">
    <property type="entry name" value="5_nucleotidase/apyrase"/>
</dbReference>
<evidence type="ECO:0000313" key="3">
    <source>
        <dbReference type="Proteomes" id="UP000464658"/>
    </source>
</evidence>
<dbReference type="AlphaFoldDB" id="A0A5S9M6P8"/>
<evidence type="ECO:0000259" key="1">
    <source>
        <dbReference type="Pfam" id="PF02872"/>
    </source>
</evidence>
<dbReference type="GO" id="GO:0008768">
    <property type="term" value="F:UDP-sugar diphosphatase activity"/>
    <property type="evidence" value="ECO:0007669"/>
    <property type="project" value="TreeGrafter"/>
</dbReference>
<dbReference type="EMBL" id="AP021906">
    <property type="protein sequence ID" value="BBP87844.1"/>
    <property type="molecule type" value="Genomic_DNA"/>
</dbReference>
<dbReference type="SUPFAM" id="SSF55816">
    <property type="entry name" value="5'-nucleotidase (syn. UDP-sugar hydrolase), C-terminal domain"/>
    <property type="match status" value="1"/>
</dbReference>
<name>A0A5S9M6P8_BACIA</name>
<dbReference type="PANTHER" id="PTHR11575:SF24">
    <property type="entry name" value="5'-NUCLEOTIDASE"/>
    <property type="match status" value="1"/>
</dbReference>
<dbReference type="Gene3D" id="3.90.780.10">
    <property type="entry name" value="5'-Nucleotidase, C-terminal domain"/>
    <property type="match status" value="1"/>
</dbReference>